<evidence type="ECO:0000259" key="4">
    <source>
        <dbReference type="PROSITE" id="PS50041"/>
    </source>
</evidence>
<dbReference type="Gene3D" id="3.10.100.10">
    <property type="entry name" value="Mannose-Binding Protein A, subunit A"/>
    <property type="match status" value="1"/>
</dbReference>
<name>A0A814ELN1_9BILA</name>
<evidence type="ECO:0000313" key="5">
    <source>
        <dbReference type="EMBL" id="CAF0972921.1"/>
    </source>
</evidence>
<dbReference type="InterPro" id="IPR001304">
    <property type="entry name" value="C-type_lectin-like"/>
</dbReference>
<dbReference type="PROSITE" id="PS50041">
    <property type="entry name" value="C_TYPE_LECTIN_2"/>
    <property type="match status" value="1"/>
</dbReference>
<evidence type="ECO:0000256" key="2">
    <source>
        <dbReference type="ARBA" id="ARBA00023157"/>
    </source>
</evidence>
<dbReference type="GO" id="GO:0030246">
    <property type="term" value="F:carbohydrate binding"/>
    <property type="evidence" value="ECO:0007669"/>
    <property type="project" value="UniProtKB-KW"/>
</dbReference>
<dbReference type="InterPro" id="IPR016186">
    <property type="entry name" value="C-type_lectin-like/link_sf"/>
</dbReference>
<dbReference type="Pfam" id="PF00059">
    <property type="entry name" value="Lectin_C"/>
    <property type="match status" value="1"/>
</dbReference>
<evidence type="ECO:0000313" key="6">
    <source>
        <dbReference type="Proteomes" id="UP000663879"/>
    </source>
</evidence>
<keyword evidence="1" id="KW-0430">Lectin</keyword>
<gene>
    <name evidence="5" type="ORF">OXX778_LOCUS15011</name>
</gene>
<comment type="caution">
    <text evidence="5">The sequence shown here is derived from an EMBL/GenBank/DDBJ whole genome shotgun (WGS) entry which is preliminary data.</text>
</comment>
<dbReference type="CDD" id="cd00037">
    <property type="entry name" value="CLECT"/>
    <property type="match status" value="1"/>
</dbReference>
<sequence length="299" mass="33760">MFKLLKINGSSDWSVSYSFKQNYTISLFEKVSLIKCASLCTLNEKCYSFSYLKITTEKNCGLFFSRPDLHIDHLNLNRNSKVYKKNNITPFVSTTTTLTSTLAASTQISSTLTISTLTTSTVITTAFMTTTETTSRTSTTVTPGFICNNSICTCLDSSSFYSTLQNRCLKCRNGWFPYRNICYQGFTTLRSWSNSMSYCNLLNSSLLIAEDEDKFNFFKLVSKNLTSISSNQRSWVNAQYTTLNVFEWSNGKTINPNFIMFSAVTTFIPCCFAYYTAVNSLLGIYTCTQTSNGICEYTE</sequence>
<dbReference type="SMART" id="SM00034">
    <property type="entry name" value="CLECT"/>
    <property type="match status" value="1"/>
</dbReference>
<accession>A0A814ELN1</accession>
<organism evidence="5 6">
    <name type="scientific">Brachionus calyciflorus</name>
    <dbReference type="NCBI Taxonomy" id="104777"/>
    <lineage>
        <taxon>Eukaryota</taxon>
        <taxon>Metazoa</taxon>
        <taxon>Spiralia</taxon>
        <taxon>Gnathifera</taxon>
        <taxon>Rotifera</taxon>
        <taxon>Eurotatoria</taxon>
        <taxon>Monogononta</taxon>
        <taxon>Pseudotrocha</taxon>
        <taxon>Ploima</taxon>
        <taxon>Brachionidae</taxon>
        <taxon>Brachionus</taxon>
    </lineage>
</organism>
<dbReference type="SUPFAM" id="SSF56436">
    <property type="entry name" value="C-type lectin-like"/>
    <property type="match status" value="1"/>
</dbReference>
<protein>
    <recommendedName>
        <fullName evidence="4">C-type lectin domain-containing protein</fullName>
    </recommendedName>
</protein>
<keyword evidence="3" id="KW-0325">Glycoprotein</keyword>
<dbReference type="InterPro" id="IPR052309">
    <property type="entry name" value="C-type_Lectin_Domain_Fam1"/>
</dbReference>
<feature type="domain" description="C-type lectin" evidence="4">
    <location>
        <begin position="178"/>
        <end position="296"/>
    </location>
</feature>
<dbReference type="InterPro" id="IPR016187">
    <property type="entry name" value="CTDL_fold"/>
</dbReference>
<dbReference type="Proteomes" id="UP000663879">
    <property type="component" value="Unassembled WGS sequence"/>
</dbReference>
<dbReference type="EMBL" id="CAJNOC010003212">
    <property type="protein sequence ID" value="CAF0972921.1"/>
    <property type="molecule type" value="Genomic_DNA"/>
</dbReference>
<dbReference type="PANTHER" id="PTHR46490:SF6">
    <property type="entry name" value="ASIALOGLYCOPROTEIN RECEPTOR 1-LIKE-RELATED"/>
    <property type="match status" value="1"/>
</dbReference>
<proteinExistence type="predicted"/>
<dbReference type="PANTHER" id="PTHR46490">
    <property type="entry name" value="C-TYPE LECTIN DOMAIN FAMILY 12 MEMBER A-RELATED"/>
    <property type="match status" value="1"/>
</dbReference>
<dbReference type="OrthoDB" id="7357196at2759"/>
<dbReference type="AlphaFoldDB" id="A0A814ELN1"/>
<evidence type="ECO:0000256" key="3">
    <source>
        <dbReference type="ARBA" id="ARBA00023180"/>
    </source>
</evidence>
<reference evidence="5" key="1">
    <citation type="submission" date="2021-02" db="EMBL/GenBank/DDBJ databases">
        <authorList>
            <person name="Nowell W R."/>
        </authorList>
    </citation>
    <scope>NUCLEOTIDE SEQUENCE</scope>
    <source>
        <strain evidence="5">Ploen Becks lab</strain>
    </source>
</reference>
<evidence type="ECO:0000256" key="1">
    <source>
        <dbReference type="ARBA" id="ARBA00022734"/>
    </source>
</evidence>
<keyword evidence="2" id="KW-1015">Disulfide bond</keyword>
<keyword evidence="6" id="KW-1185">Reference proteome</keyword>